<keyword evidence="5" id="KW-0833">Ubl conjugation pathway</keyword>
<dbReference type="GO" id="GO:0006508">
    <property type="term" value="P:proteolysis"/>
    <property type="evidence" value="ECO:0007669"/>
    <property type="project" value="UniProtKB-KW"/>
</dbReference>
<feature type="region of interest" description="Disordered" evidence="8">
    <location>
        <begin position="271"/>
        <end position="308"/>
    </location>
</feature>
<evidence type="ECO:0000256" key="6">
    <source>
        <dbReference type="ARBA" id="ARBA00022801"/>
    </source>
</evidence>
<dbReference type="PROSITE" id="PS50235">
    <property type="entry name" value="USP_3"/>
    <property type="match status" value="1"/>
</dbReference>
<dbReference type="PROSITE" id="PS00972">
    <property type="entry name" value="USP_1"/>
    <property type="match status" value="1"/>
</dbReference>
<feature type="domain" description="DUSP" evidence="10">
    <location>
        <begin position="305"/>
        <end position="403"/>
    </location>
</feature>
<dbReference type="GO" id="GO:0016579">
    <property type="term" value="P:protein deubiquitination"/>
    <property type="evidence" value="ECO:0007669"/>
    <property type="project" value="InterPro"/>
</dbReference>
<evidence type="ECO:0000256" key="5">
    <source>
        <dbReference type="ARBA" id="ARBA00022786"/>
    </source>
</evidence>
<keyword evidence="12" id="KW-1185">Reference proteome</keyword>
<feature type="compositionally biased region" description="Low complexity" evidence="8">
    <location>
        <begin position="97"/>
        <end position="124"/>
    </location>
</feature>
<feature type="region of interest" description="Disordered" evidence="8">
    <location>
        <begin position="57"/>
        <end position="124"/>
    </location>
</feature>
<feature type="non-terminal residue" evidence="11">
    <location>
        <position position="1"/>
    </location>
</feature>
<dbReference type="InterPro" id="IPR028889">
    <property type="entry name" value="USP"/>
</dbReference>
<sequence>MCPDPESSAGNPAIAAANPAAADTGTYPDEALAYLSIPPAAVAAPSPALAPVVVSAPAVSEATPPSLRHDSAPSATQSAAPSHVSSTTPSLPPAVKLSFSLSPSVSSSTTTPSTLSLPSSHTPSPAAVTAAVLASFPISSTTPHKRSREPCATSDPIEAARYTPPREMFKPVPSTMSVAVTSIVPSTVPTAADSDDQVSLPSDDSMHDTEDDNNNQSESQPQPIRLQEQRRHDDSELDGLGQQLSINSPGRTAIIPDDNEIDAVIDQDRNFIGPQKPTHQLQQSEEMPDLEEEEGSDSQAATITPEPDEQWPTIRALTFSKMEEGEEWYLIDMVWWGTFRKHCLKSRQGTADHPGPIDNSDLLSGDKLRDDAQHRVQTVPKLAWDLLSSWYGAISAPIIRRVVNTGTELSPNLMIDYYPPVFTIYRVVDADHTDDLMSAMTEPETIEVPRSTKFGDLKSALVARMSTSGEARIWALPQIVSLSAEGNTISANAVASMDATCLDNIDDDLELGEVTELIRVRDLAVEVAVDGKYLVDYSPQIMSYPPQVMMYPRPISPISFSRDYYGSRSSASPAATLQSPAEGLCGLQNLGNTCFMNSALQCLSNIPDLTHFILSGAWRDELNLDNPLGMNGEVARAYASIIDKLWNGRLKMVAPREFKSTIGRFAPSFTGYHQHDSQELLAFLLDGLHEDLNRIIKKPYTETPESKGRPDEEVANDFWQVHKARNDSVIVDLFQGQYKSTLVCPECQK</sequence>
<feature type="region of interest" description="Disordered" evidence="8">
    <location>
        <begin position="1"/>
        <end position="22"/>
    </location>
</feature>
<dbReference type="PANTHER" id="PTHR21646">
    <property type="entry name" value="UBIQUITIN CARBOXYL-TERMINAL HYDROLASE"/>
    <property type="match status" value="1"/>
</dbReference>
<reference evidence="11" key="1">
    <citation type="journal article" date="2020" name="Fungal Divers.">
        <title>Resolving the Mortierellaceae phylogeny through synthesis of multi-gene phylogenetics and phylogenomics.</title>
        <authorList>
            <person name="Vandepol N."/>
            <person name="Liber J."/>
            <person name="Desiro A."/>
            <person name="Na H."/>
            <person name="Kennedy M."/>
            <person name="Barry K."/>
            <person name="Grigoriev I.V."/>
            <person name="Miller A.N."/>
            <person name="O'Donnell K."/>
            <person name="Stajich J.E."/>
            <person name="Bonito G."/>
        </authorList>
    </citation>
    <scope>NUCLEOTIDE SEQUENCE</scope>
    <source>
        <strain evidence="11">KOD1015</strain>
    </source>
</reference>
<dbReference type="InterPro" id="IPR018200">
    <property type="entry name" value="USP_CS"/>
</dbReference>
<comment type="caution">
    <text evidence="11">The sequence shown here is derived from an EMBL/GenBank/DDBJ whole genome shotgun (WGS) entry which is preliminary data.</text>
</comment>
<dbReference type="Pfam" id="PF00443">
    <property type="entry name" value="UCH"/>
    <property type="match status" value="1"/>
</dbReference>
<dbReference type="Pfam" id="PF06337">
    <property type="entry name" value="DUSP"/>
    <property type="match status" value="1"/>
</dbReference>
<dbReference type="InterPro" id="IPR050185">
    <property type="entry name" value="Ub_carboxyl-term_hydrolase"/>
</dbReference>
<dbReference type="SMART" id="SM00695">
    <property type="entry name" value="DUSP"/>
    <property type="match status" value="1"/>
</dbReference>
<keyword evidence="7" id="KW-0788">Thiol protease</keyword>
<organism evidence="11 12">
    <name type="scientific">Lunasporangiospora selenospora</name>
    <dbReference type="NCBI Taxonomy" id="979761"/>
    <lineage>
        <taxon>Eukaryota</taxon>
        <taxon>Fungi</taxon>
        <taxon>Fungi incertae sedis</taxon>
        <taxon>Mucoromycota</taxon>
        <taxon>Mortierellomycotina</taxon>
        <taxon>Mortierellomycetes</taxon>
        <taxon>Mortierellales</taxon>
        <taxon>Mortierellaceae</taxon>
        <taxon>Lunasporangiospora</taxon>
    </lineage>
</organism>
<accession>A0A9P6FME0</accession>
<dbReference type="OrthoDB" id="292964at2759"/>
<dbReference type="SUPFAM" id="SSF54001">
    <property type="entry name" value="Cysteine proteinases"/>
    <property type="match status" value="1"/>
</dbReference>
<evidence type="ECO:0000259" key="10">
    <source>
        <dbReference type="PROSITE" id="PS51283"/>
    </source>
</evidence>
<evidence type="ECO:0000313" key="12">
    <source>
        <dbReference type="Proteomes" id="UP000780801"/>
    </source>
</evidence>
<dbReference type="Gene3D" id="3.30.2230.10">
    <property type="entry name" value="DUSP-like"/>
    <property type="match status" value="1"/>
</dbReference>
<feature type="compositionally biased region" description="Acidic residues" evidence="8">
    <location>
        <begin position="286"/>
        <end position="296"/>
    </location>
</feature>
<dbReference type="AlphaFoldDB" id="A0A9P6FME0"/>
<feature type="region of interest" description="Disordered" evidence="8">
    <location>
        <begin position="187"/>
        <end position="256"/>
    </location>
</feature>
<feature type="domain" description="USP" evidence="9">
    <location>
        <begin position="585"/>
        <end position="749"/>
    </location>
</feature>
<dbReference type="InterPro" id="IPR038765">
    <property type="entry name" value="Papain-like_cys_pep_sf"/>
</dbReference>
<evidence type="ECO:0000256" key="7">
    <source>
        <dbReference type="ARBA" id="ARBA00022807"/>
    </source>
</evidence>
<comment type="similarity">
    <text evidence="2">Belongs to the peptidase C19 family.</text>
</comment>
<evidence type="ECO:0000256" key="3">
    <source>
        <dbReference type="ARBA" id="ARBA00012759"/>
    </source>
</evidence>
<evidence type="ECO:0000256" key="1">
    <source>
        <dbReference type="ARBA" id="ARBA00000707"/>
    </source>
</evidence>
<feature type="region of interest" description="Disordered" evidence="8">
    <location>
        <begin position="139"/>
        <end position="160"/>
    </location>
</feature>
<dbReference type="InterPro" id="IPR001394">
    <property type="entry name" value="Peptidase_C19_UCH"/>
</dbReference>
<evidence type="ECO:0000256" key="4">
    <source>
        <dbReference type="ARBA" id="ARBA00022670"/>
    </source>
</evidence>
<name>A0A9P6FME0_9FUNG</name>
<dbReference type="PANTHER" id="PTHR21646:SF24">
    <property type="entry name" value="UBIQUITIN CARBOXYL-TERMINAL HYDROLASE"/>
    <property type="match status" value="1"/>
</dbReference>
<evidence type="ECO:0000313" key="11">
    <source>
        <dbReference type="EMBL" id="KAF9577909.1"/>
    </source>
</evidence>
<dbReference type="GO" id="GO:0004843">
    <property type="term" value="F:cysteine-type deubiquitinase activity"/>
    <property type="evidence" value="ECO:0007669"/>
    <property type="project" value="UniProtKB-EC"/>
</dbReference>
<evidence type="ECO:0000256" key="8">
    <source>
        <dbReference type="SAM" id="MobiDB-lite"/>
    </source>
</evidence>
<dbReference type="InterPro" id="IPR006615">
    <property type="entry name" value="Pept_C19_DUSP"/>
</dbReference>
<dbReference type="InterPro" id="IPR035927">
    <property type="entry name" value="DUSP-like_sf"/>
</dbReference>
<evidence type="ECO:0000259" key="9">
    <source>
        <dbReference type="PROSITE" id="PS50235"/>
    </source>
</evidence>
<dbReference type="Gene3D" id="3.90.70.10">
    <property type="entry name" value="Cysteine proteinases"/>
    <property type="match status" value="1"/>
</dbReference>
<dbReference type="Proteomes" id="UP000780801">
    <property type="component" value="Unassembled WGS sequence"/>
</dbReference>
<keyword evidence="4" id="KW-0645">Protease</keyword>
<keyword evidence="6 11" id="KW-0378">Hydrolase</keyword>
<comment type="catalytic activity">
    <reaction evidence="1">
        <text>Thiol-dependent hydrolysis of ester, thioester, amide, peptide and isopeptide bonds formed by the C-terminal Gly of ubiquitin (a 76-residue protein attached to proteins as an intracellular targeting signal).</text>
        <dbReference type="EC" id="3.4.19.12"/>
    </reaction>
</comment>
<gene>
    <name evidence="11" type="primary">USP4</name>
    <name evidence="11" type="ORF">BGW38_006592</name>
</gene>
<feature type="compositionally biased region" description="Low complexity" evidence="8">
    <location>
        <begin position="57"/>
        <end position="82"/>
    </location>
</feature>
<dbReference type="EMBL" id="JAABOA010004226">
    <property type="protein sequence ID" value="KAF9577909.1"/>
    <property type="molecule type" value="Genomic_DNA"/>
</dbReference>
<proteinExistence type="inferred from homology"/>
<dbReference type="EC" id="3.4.19.12" evidence="3"/>
<dbReference type="PROSITE" id="PS51283">
    <property type="entry name" value="DUSP"/>
    <property type="match status" value="1"/>
</dbReference>
<protein>
    <recommendedName>
        <fullName evidence="3">ubiquitinyl hydrolase 1</fullName>
        <ecNumber evidence="3">3.4.19.12</ecNumber>
    </recommendedName>
</protein>
<dbReference type="SUPFAM" id="SSF143791">
    <property type="entry name" value="DUSP-like"/>
    <property type="match status" value="1"/>
</dbReference>
<evidence type="ECO:0000256" key="2">
    <source>
        <dbReference type="ARBA" id="ARBA00009085"/>
    </source>
</evidence>
<feature type="compositionally biased region" description="Low complexity" evidence="8">
    <location>
        <begin position="9"/>
        <end position="22"/>
    </location>
</feature>